<dbReference type="GO" id="GO:0030983">
    <property type="term" value="F:mismatched DNA binding"/>
    <property type="evidence" value="ECO:0007669"/>
    <property type="project" value="InterPro"/>
</dbReference>
<dbReference type="Pfam" id="PF01713">
    <property type="entry name" value="Smr"/>
    <property type="match status" value="1"/>
</dbReference>
<dbReference type="InterPro" id="IPR000432">
    <property type="entry name" value="DNA_mismatch_repair_MutS_C"/>
</dbReference>
<evidence type="ECO:0000256" key="3">
    <source>
        <dbReference type="ARBA" id="ARBA00022801"/>
    </source>
</evidence>
<dbReference type="InterPro" id="IPR036063">
    <property type="entry name" value="Smr_dom_sf"/>
</dbReference>
<dbReference type="SMART" id="SM00463">
    <property type="entry name" value="SMR"/>
    <property type="match status" value="1"/>
</dbReference>
<dbReference type="Pfam" id="PF00488">
    <property type="entry name" value="MutS_V"/>
    <property type="match status" value="1"/>
</dbReference>
<keyword evidence="11" id="KW-1185">Reference proteome</keyword>
<dbReference type="HAMAP" id="MF_00092">
    <property type="entry name" value="MutS2"/>
    <property type="match status" value="1"/>
</dbReference>
<evidence type="ECO:0000256" key="6">
    <source>
        <dbReference type="ARBA" id="ARBA00023125"/>
    </source>
</evidence>
<dbReference type="EMBL" id="JAAXYO010000039">
    <property type="protein sequence ID" value="MBU2787329.1"/>
    <property type="molecule type" value="Genomic_DNA"/>
</dbReference>
<organism evidence="10 11">
    <name type="scientific">Igneacidithiobacillus copahuensis</name>
    <dbReference type="NCBI Taxonomy" id="2724909"/>
    <lineage>
        <taxon>Bacteria</taxon>
        <taxon>Pseudomonadati</taxon>
        <taxon>Pseudomonadota</taxon>
        <taxon>Acidithiobacillia</taxon>
        <taxon>Acidithiobacillales</taxon>
        <taxon>Acidithiobacillaceae</taxon>
        <taxon>Igneacidithiobacillus</taxon>
    </lineage>
</organism>
<dbReference type="GO" id="GO:0072344">
    <property type="term" value="P:rescue of stalled ribosome"/>
    <property type="evidence" value="ECO:0007669"/>
    <property type="project" value="UniProtKB-UniRule"/>
</dbReference>
<dbReference type="Proteomes" id="UP001197378">
    <property type="component" value="Unassembled WGS sequence"/>
</dbReference>
<dbReference type="GO" id="GO:0019843">
    <property type="term" value="F:rRNA binding"/>
    <property type="evidence" value="ECO:0007669"/>
    <property type="project" value="UniProtKB-UniRule"/>
</dbReference>
<dbReference type="PIRSF" id="PIRSF005814">
    <property type="entry name" value="MutS_YshD"/>
    <property type="match status" value="1"/>
</dbReference>
<dbReference type="PANTHER" id="PTHR48466">
    <property type="entry name" value="OS10G0509000 PROTEIN-RELATED"/>
    <property type="match status" value="1"/>
</dbReference>
<dbReference type="GO" id="GO:0005524">
    <property type="term" value="F:ATP binding"/>
    <property type="evidence" value="ECO:0007669"/>
    <property type="project" value="UniProtKB-UniRule"/>
</dbReference>
<dbReference type="GO" id="GO:0043023">
    <property type="term" value="F:ribosomal large subunit binding"/>
    <property type="evidence" value="ECO:0007669"/>
    <property type="project" value="UniProtKB-UniRule"/>
</dbReference>
<keyword evidence="2 7" id="KW-0547">Nucleotide-binding</keyword>
<keyword evidence="3 7" id="KW-0378">Hydrolase</keyword>
<evidence type="ECO:0000256" key="4">
    <source>
        <dbReference type="ARBA" id="ARBA00022840"/>
    </source>
</evidence>
<evidence type="ECO:0000256" key="2">
    <source>
        <dbReference type="ARBA" id="ARBA00022741"/>
    </source>
</evidence>
<name>A0AAE2YNL8_9PROT</name>
<comment type="function">
    <text evidence="7">Endonuclease that is involved in the suppression of homologous recombination and thus may have a key role in the control of bacterial genetic diversity.</text>
</comment>
<comment type="caution">
    <text evidence="10">The sequence shown here is derived from an EMBL/GenBank/DDBJ whole genome shotgun (WGS) entry which is preliminary data.</text>
</comment>
<comment type="similarity">
    <text evidence="7">Belongs to the DNA mismatch repair MutS family. MutS2 subfamily.</text>
</comment>
<keyword evidence="1 7" id="KW-0699">rRNA-binding</keyword>
<evidence type="ECO:0000256" key="5">
    <source>
        <dbReference type="ARBA" id="ARBA00022884"/>
    </source>
</evidence>
<comment type="subunit">
    <text evidence="7">Homodimer. Binds to stalled ribosomes, contacting rRNA.</text>
</comment>
<dbReference type="Gene3D" id="3.40.50.300">
    <property type="entry name" value="P-loop containing nucleotide triphosphate hydrolases"/>
    <property type="match status" value="1"/>
</dbReference>
<dbReference type="InterPro" id="IPR036187">
    <property type="entry name" value="DNA_mismatch_repair_MutS_sf"/>
</dbReference>
<dbReference type="Gene3D" id="3.30.1370.110">
    <property type="match status" value="1"/>
</dbReference>
<feature type="binding site" evidence="7">
    <location>
        <begin position="346"/>
        <end position="353"/>
    </location>
    <ligand>
        <name>ATP</name>
        <dbReference type="ChEBI" id="CHEBI:30616"/>
    </ligand>
</feature>
<evidence type="ECO:0000256" key="8">
    <source>
        <dbReference type="SAM" id="Coils"/>
    </source>
</evidence>
<evidence type="ECO:0000313" key="11">
    <source>
        <dbReference type="Proteomes" id="UP001197378"/>
    </source>
</evidence>
<evidence type="ECO:0000256" key="7">
    <source>
        <dbReference type="HAMAP-Rule" id="MF_00092"/>
    </source>
</evidence>
<dbReference type="InterPro" id="IPR005747">
    <property type="entry name" value="MutS2"/>
</dbReference>
<feature type="domain" description="Smr" evidence="9">
    <location>
        <begin position="704"/>
        <end position="779"/>
    </location>
</feature>
<dbReference type="EC" id="3.6.4.-" evidence="7"/>
<dbReference type="SMART" id="SM00533">
    <property type="entry name" value="MUTSd"/>
    <property type="match status" value="1"/>
</dbReference>
<keyword evidence="5 7" id="KW-0694">RNA-binding</keyword>
<keyword evidence="4 7" id="KW-0067">ATP-binding</keyword>
<proteinExistence type="inferred from homology"/>
<feature type="coiled-coil region" evidence="8">
    <location>
        <begin position="535"/>
        <end position="595"/>
    </location>
</feature>
<dbReference type="SUPFAM" id="SSF52540">
    <property type="entry name" value="P-loop containing nucleoside triphosphate hydrolases"/>
    <property type="match status" value="1"/>
</dbReference>
<dbReference type="InterPro" id="IPR027417">
    <property type="entry name" value="P-loop_NTPase"/>
</dbReference>
<dbReference type="GO" id="GO:0140664">
    <property type="term" value="F:ATP-dependent DNA damage sensor activity"/>
    <property type="evidence" value="ECO:0007669"/>
    <property type="project" value="InterPro"/>
</dbReference>
<evidence type="ECO:0000313" key="10">
    <source>
        <dbReference type="EMBL" id="MBU2787329.1"/>
    </source>
</evidence>
<dbReference type="AlphaFoldDB" id="A0AAE2YNL8"/>
<reference evidence="10" key="1">
    <citation type="journal article" date="2021" name="ISME J.">
        <title>Genomic evolution of the class Acidithiobacillia: deep-branching Proteobacteria living in extreme acidic conditions.</title>
        <authorList>
            <person name="Moya-Beltran A."/>
            <person name="Beard S."/>
            <person name="Rojas-Villalobos C."/>
            <person name="Issotta F."/>
            <person name="Gallardo Y."/>
            <person name="Ulloa R."/>
            <person name="Giaveno A."/>
            <person name="Degli Esposti M."/>
            <person name="Johnson D.B."/>
            <person name="Quatrini R."/>
        </authorList>
    </citation>
    <scope>NUCLEOTIDE SEQUENCE</scope>
    <source>
        <strain evidence="10">VAN18-1</strain>
    </source>
</reference>
<keyword evidence="6 7" id="KW-0238">DNA-binding</keyword>
<dbReference type="EC" id="3.1.-.-" evidence="7"/>
<dbReference type="InterPro" id="IPR045076">
    <property type="entry name" value="MutS"/>
</dbReference>
<protein>
    <recommendedName>
        <fullName evidence="7">Endonuclease MutS2</fullName>
        <ecNumber evidence="7">3.1.-.-</ecNumber>
    </recommendedName>
    <alternativeName>
        <fullName evidence="7">Ribosome-associated protein quality control-upstream factor</fullName>
        <shortName evidence="7">RQC-upstream factor</shortName>
        <shortName evidence="7">RqcU</shortName>
        <ecNumber evidence="7">3.6.4.-</ecNumber>
    </alternativeName>
</protein>
<dbReference type="RefSeq" id="WP_215871902.1">
    <property type="nucleotide sequence ID" value="NZ_JAAXYO010000039.1"/>
</dbReference>
<evidence type="ECO:0000256" key="1">
    <source>
        <dbReference type="ARBA" id="ARBA00022730"/>
    </source>
</evidence>
<dbReference type="GO" id="GO:0016887">
    <property type="term" value="F:ATP hydrolysis activity"/>
    <property type="evidence" value="ECO:0007669"/>
    <property type="project" value="InterPro"/>
</dbReference>
<dbReference type="GO" id="GO:0006298">
    <property type="term" value="P:mismatch repair"/>
    <property type="evidence" value="ECO:0007669"/>
    <property type="project" value="InterPro"/>
</dbReference>
<keyword evidence="7" id="KW-0540">Nuclease</keyword>
<keyword evidence="7 10" id="KW-0255">Endonuclease</keyword>
<comment type="function">
    <text evidence="7">Acts as a ribosome collision sensor, splitting the ribosome into its 2 subunits. Detects stalled/collided 70S ribosomes which it binds and splits by an ATP-hydrolysis driven conformational change. Acts upstream of the ribosome quality control system (RQC), a ribosome-associated complex that mediates the extraction of incompletely synthesized nascent chains from stalled ribosomes and their subsequent degradation. Probably generates substrates for RQC.</text>
</comment>
<evidence type="ECO:0000259" key="9">
    <source>
        <dbReference type="PROSITE" id="PS50828"/>
    </source>
</evidence>
<dbReference type="GO" id="GO:0004519">
    <property type="term" value="F:endonuclease activity"/>
    <property type="evidence" value="ECO:0007669"/>
    <property type="project" value="UniProtKB-UniRule"/>
</dbReference>
<dbReference type="SUPFAM" id="SSF160443">
    <property type="entry name" value="SMR domain-like"/>
    <property type="match status" value="1"/>
</dbReference>
<dbReference type="PANTHER" id="PTHR48466:SF2">
    <property type="entry name" value="OS10G0509000 PROTEIN"/>
    <property type="match status" value="1"/>
</dbReference>
<gene>
    <name evidence="7" type="primary">mutS2</name>
    <name evidence="7" type="synonym">rqcU</name>
    <name evidence="10" type="ORF">HFQ13_03740</name>
</gene>
<dbReference type="SUPFAM" id="SSF48334">
    <property type="entry name" value="DNA repair protein MutS, domain III"/>
    <property type="match status" value="1"/>
</dbReference>
<keyword evidence="8" id="KW-0175">Coiled coil</keyword>
<dbReference type="PROSITE" id="PS50828">
    <property type="entry name" value="SMR"/>
    <property type="match status" value="1"/>
</dbReference>
<dbReference type="GO" id="GO:0045910">
    <property type="term" value="P:negative regulation of DNA recombination"/>
    <property type="evidence" value="ECO:0007669"/>
    <property type="project" value="InterPro"/>
</dbReference>
<dbReference type="SMART" id="SM00534">
    <property type="entry name" value="MUTSac"/>
    <property type="match status" value="1"/>
</dbReference>
<dbReference type="NCBIfam" id="TIGR01069">
    <property type="entry name" value="mutS2"/>
    <property type="match status" value="1"/>
</dbReference>
<dbReference type="InterPro" id="IPR002625">
    <property type="entry name" value="Smr_dom"/>
</dbReference>
<accession>A0AAE2YNL8</accession>
<dbReference type="InterPro" id="IPR007696">
    <property type="entry name" value="DNA_mismatch_repair_MutS_core"/>
</dbReference>
<sequence>MESGIAAPGSPDALRLAAQNALELPLLRQHWLDRCAHIYARRYVSSLNPAVSAQEIRQRLERSAALQQRLADTPGMPAAELPDITDLVLLASRPAAVLTGMELVRVRRVLELAAEYARFLTAAEDILSSDAELLAPNGVLLGRLQSGLDVDGVLLDSASPELARLRQQLRIQRAQVQQQLKGLLQERERRDIWQDPHVVQRGGRFLLPVKANFKGRLRGIVHDRSASGETLFIEPLAVVEQNNLLVELEAAQRQEEERILRSLTTLLGSEAERLQLALQRMGRLEAVRAGLELGAVWDGTIPLLRDSPSFCLRALRHPLLVLRHGSAVVANDLALGSEVKQLLITGPNTGGKSALLKAVGLVHLAGYLGLPIPAEGELGYFSSLYAVIGDAQDLQADLSSFSGQMRQVRDLLAQATSNSLILLDELGNGTDPREGAALAQAVAASLRDRGVVTILTSHMAVLKRYALREDGVLLGGMGFDIEQLRPTYRLQLGRAGASQGLLIARKIGLPDPVMALADAIHAGEQEHWESWEDRRDALLRAAEEQAARAQAAAEEQDRLRAQLRREAEKAAALRLRAEDEARQEWQKMLAEARSQVRAAIAGLKQGRDTQAASVTLDRLDQQLASPSSEAQALPAPGTRGLFLPLRQVVEVRRLDASGQRLQVDLRGKQLWIPLQQFQPDEKLALPKEQGRSQYVAPEEHPWRLDLRGQRRDVAEAALLRHLDAAVAAGRSQVEVLHGKGNGVLAELVREFAEQDPRVVAWRMARPEHGGGGVSELELR</sequence>